<reference evidence="3" key="3">
    <citation type="submission" date="2015-06" db="UniProtKB">
        <authorList>
            <consortium name="EnsemblMetazoa"/>
        </authorList>
    </citation>
    <scope>IDENTIFICATION</scope>
</reference>
<accession>T1F737</accession>
<dbReference type="InParanoid" id="T1F737"/>
<proteinExistence type="predicted"/>
<reference evidence="4" key="1">
    <citation type="submission" date="2012-12" db="EMBL/GenBank/DDBJ databases">
        <authorList>
            <person name="Hellsten U."/>
            <person name="Grimwood J."/>
            <person name="Chapman J.A."/>
            <person name="Shapiro H."/>
            <person name="Aerts A."/>
            <person name="Otillar R.P."/>
            <person name="Terry A.Y."/>
            <person name="Boore J.L."/>
            <person name="Simakov O."/>
            <person name="Marletaz F."/>
            <person name="Cho S.-J."/>
            <person name="Edsinger-Gonzales E."/>
            <person name="Havlak P."/>
            <person name="Kuo D.-H."/>
            <person name="Larsson T."/>
            <person name="Lv J."/>
            <person name="Arendt D."/>
            <person name="Savage R."/>
            <person name="Osoegawa K."/>
            <person name="de Jong P."/>
            <person name="Lindberg D.R."/>
            <person name="Seaver E.C."/>
            <person name="Weisblat D.A."/>
            <person name="Putnam N.H."/>
            <person name="Grigoriev I.V."/>
            <person name="Rokhsar D.S."/>
        </authorList>
    </citation>
    <scope>NUCLEOTIDE SEQUENCE</scope>
</reference>
<name>T1F737_HELRO</name>
<dbReference type="HOGENOM" id="CLU_2040608_0_0_1"/>
<dbReference type="EMBL" id="KB096633">
    <property type="protein sequence ID" value="ESO03375.1"/>
    <property type="molecule type" value="Genomic_DNA"/>
</dbReference>
<evidence type="ECO:0000313" key="2">
    <source>
        <dbReference type="EMBL" id="ESO03375.1"/>
    </source>
</evidence>
<dbReference type="EnsemblMetazoa" id="HelroT173666">
    <property type="protein sequence ID" value="HelroP173666"/>
    <property type="gene ID" value="HelroG173666"/>
</dbReference>
<evidence type="ECO:0000313" key="3">
    <source>
        <dbReference type="EnsemblMetazoa" id="HelroP173666"/>
    </source>
</evidence>
<keyword evidence="4" id="KW-1185">Reference proteome</keyword>
<evidence type="ECO:0000256" key="1">
    <source>
        <dbReference type="SAM" id="Coils"/>
    </source>
</evidence>
<dbReference type="EMBL" id="AMQM01004667">
    <property type="status" value="NOT_ANNOTATED_CDS"/>
    <property type="molecule type" value="Genomic_DNA"/>
</dbReference>
<gene>
    <name evidence="3" type="primary">20204636</name>
    <name evidence="2" type="ORF">HELRODRAFT_173666</name>
</gene>
<dbReference type="RefSeq" id="XP_009018523.1">
    <property type="nucleotide sequence ID" value="XM_009020275.1"/>
</dbReference>
<dbReference type="GeneID" id="20204636"/>
<dbReference type="STRING" id="6412.T1F737"/>
<keyword evidence="1" id="KW-0175">Coiled coil</keyword>
<sequence length="121" mass="13983">MAPPLNWENLMKINVDSIGDDDSTDLYNSLIEFDPKSETDPDKLTKLFRVTQAVLIVKGVEVEEMVNHLKEQASEDGKKTAQRNQELEDLKFELQSLRKKNKELEVDVHLFSPIFSTLHRQ</sequence>
<organism evidence="3 4">
    <name type="scientific">Helobdella robusta</name>
    <name type="common">Californian leech</name>
    <dbReference type="NCBI Taxonomy" id="6412"/>
    <lineage>
        <taxon>Eukaryota</taxon>
        <taxon>Metazoa</taxon>
        <taxon>Spiralia</taxon>
        <taxon>Lophotrochozoa</taxon>
        <taxon>Annelida</taxon>
        <taxon>Clitellata</taxon>
        <taxon>Hirudinea</taxon>
        <taxon>Rhynchobdellida</taxon>
        <taxon>Glossiphoniidae</taxon>
        <taxon>Helobdella</taxon>
    </lineage>
</organism>
<dbReference type="CTD" id="20204636"/>
<dbReference type="OrthoDB" id="6351660at2759"/>
<dbReference type="AlphaFoldDB" id="T1F737"/>
<reference evidence="2 4" key="2">
    <citation type="journal article" date="2013" name="Nature">
        <title>Insights into bilaterian evolution from three spiralian genomes.</title>
        <authorList>
            <person name="Simakov O."/>
            <person name="Marletaz F."/>
            <person name="Cho S.J."/>
            <person name="Edsinger-Gonzales E."/>
            <person name="Havlak P."/>
            <person name="Hellsten U."/>
            <person name="Kuo D.H."/>
            <person name="Larsson T."/>
            <person name="Lv J."/>
            <person name="Arendt D."/>
            <person name="Savage R."/>
            <person name="Osoegawa K."/>
            <person name="de Jong P."/>
            <person name="Grimwood J."/>
            <person name="Chapman J.A."/>
            <person name="Shapiro H."/>
            <person name="Aerts A."/>
            <person name="Otillar R.P."/>
            <person name="Terry A.Y."/>
            <person name="Boore J.L."/>
            <person name="Grigoriev I.V."/>
            <person name="Lindberg D.R."/>
            <person name="Seaver E.C."/>
            <person name="Weisblat D.A."/>
            <person name="Putnam N.H."/>
            <person name="Rokhsar D.S."/>
        </authorList>
    </citation>
    <scope>NUCLEOTIDE SEQUENCE</scope>
</reference>
<evidence type="ECO:0000313" key="4">
    <source>
        <dbReference type="Proteomes" id="UP000015101"/>
    </source>
</evidence>
<dbReference type="KEGG" id="hro:HELRODRAFT_173666"/>
<dbReference type="Proteomes" id="UP000015101">
    <property type="component" value="Unassembled WGS sequence"/>
</dbReference>
<protein>
    <submittedName>
        <fullName evidence="2 3">Uncharacterized protein</fullName>
    </submittedName>
</protein>
<feature type="coiled-coil region" evidence="1">
    <location>
        <begin position="70"/>
        <end position="107"/>
    </location>
</feature>